<name>A0A9P6CF18_9AGAR</name>
<dbReference type="EMBL" id="MU150335">
    <property type="protein sequence ID" value="KAF9458604.1"/>
    <property type="molecule type" value="Genomic_DNA"/>
</dbReference>
<sequence>MVRPDVHIALPYPTLLFSTYADPLLRPPLSMHLNHTVQSTIKENPDVFKITTPIKVDIFQSLLINHPNQDFVQSVCDGLWYGFWPWADFPAYFPLTWDESRPTRAVAEAPFLESQWDKEIGAGRFSASFGPHLLPGMYSMPIHAVPKPDNSDLQMVTDHSAGKFALNSVIPHSAIIGAPLDNLKHLGTSLLRMRKLHGPSVKLVVFKSDVKGAHCLMPMAFEWQIKQINTINGAMHVDHCACFGNSGSARIWLSFFSLVLWITRYNLLWYAPYRKFFPKKQTLLLHLFDELGIPHKEWKQVSGHVLKVIGFEVNIQLMSFTMPADSKSALLLFIHDFAACLNTPLKEFQRLAGWVNWALNVFPLLQSSLSNIYQKCSEKLDISPHTLLFLNNSIQSNLNWLSSHMARSDGIFLLKSLSWEVTDADTTLSCDACRSGMGFWYPDLQLGSSPIFFYEALCVALAVHAIQDHCLSTKNVVIYSDNTNTVDMFNSLRALPPYNPILISSVDVLISQSYDLRVLHIEGTKNSVADALSRGNFTLAQSLVPSVRMVDESSCCLCRESVDIAKNFYPVRENQGHQTDRRRS</sequence>
<dbReference type="AlphaFoldDB" id="A0A9P6CF18"/>
<dbReference type="PANTHER" id="PTHR33050">
    <property type="entry name" value="REVERSE TRANSCRIPTASE DOMAIN-CONTAINING PROTEIN"/>
    <property type="match status" value="1"/>
</dbReference>
<dbReference type="Proteomes" id="UP000807353">
    <property type="component" value="Unassembled WGS sequence"/>
</dbReference>
<organism evidence="1 2">
    <name type="scientific">Collybia nuda</name>
    <dbReference type="NCBI Taxonomy" id="64659"/>
    <lineage>
        <taxon>Eukaryota</taxon>
        <taxon>Fungi</taxon>
        <taxon>Dikarya</taxon>
        <taxon>Basidiomycota</taxon>
        <taxon>Agaricomycotina</taxon>
        <taxon>Agaricomycetes</taxon>
        <taxon>Agaricomycetidae</taxon>
        <taxon>Agaricales</taxon>
        <taxon>Tricholomatineae</taxon>
        <taxon>Clitocybaceae</taxon>
        <taxon>Collybia</taxon>
    </lineage>
</organism>
<keyword evidence="2" id="KW-1185">Reference proteome</keyword>
<proteinExistence type="predicted"/>
<dbReference type="CDD" id="cd06222">
    <property type="entry name" value="RNase_H_like"/>
    <property type="match status" value="1"/>
</dbReference>
<dbReference type="PANTHER" id="PTHR33050:SF7">
    <property type="entry name" value="RIBONUCLEASE H"/>
    <property type="match status" value="1"/>
</dbReference>
<evidence type="ECO:0000313" key="1">
    <source>
        <dbReference type="EMBL" id="KAF9458604.1"/>
    </source>
</evidence>
<comment type="caution">
    <text evidence="1">The sequence shown here is derived from an EMBL/GenBank/DDBJ whole genome shotgun (WGS) entry which is preliminary data.</text>
</comment>
<gene>
    <name evidence="1" type="ORF">BDZ94DRAFT_1284780</name>
</gene>
<dbReference type="InterPro" id="IPR044730">
    <property type="entry name" value="RNase_H-like_dom_plant"/>
</dbReference>
<dbReference type="InterPro" id="IPR052055">
    <property type="entry name" value="Hepadnavirus_pol/RT"/>
</dbReference>
<reference evidence="1" key="1">
    <citation type="submission" date="2020-11" db="EMBL/GenBank/DDBJ databases">
        <authorList>
            <consortium name="DOE Joint Genome Institute"/>
            <person name="Ahrendt S."/>
            <person name="Riley R."/>
            <person name="Andreopoulos W."/>
            <person name="Labutti K."/>
            <person name="Pangilinan J."/>
            <person name="Ruiz-Duenas F.J."/>
            <person name="Barrasa J.M."/>
            <person name="Sanchez-Garcia M."/>
            <person name="Camarero S."/>
            <person name="Miyauchi S."/>
            <person name="Serrano A."/>
            <person name="Linde D."/>
            <person name="Babiker R."/>
            <person name="Drula E."/>
            <person name="Ayuso-Fernandez I."/>
            <person name="Pacheco R."/>
            <person name="Padilla G."/>
            <person name="Ferreira P."/>
            <person name="Barriuso J."/>
            <person name="Kellner H."/>
            <person name="Castanera R."/>
            <person name="Alfaro M."/>
            <person name="Ramirez L."/>
            <person name="Pisabarro A.G."/>
            <person name="Kuo A."/>
            <person name="Tritt A."/>
            <person name="Lipzen A."/>
            <person name="He G."/>
            <person name="Yan M."/>
            <person name="Ng V."/>
            <person name="Cullen D."/>
            <person name="Martin F."/>
            <person name="Rosso M.-N."/>
            <person name="Henrissat B."/>
            <person name="Hibbett D."/>
            <person name="Martinez A.T."/>
            <person name="Grigoriev I.V."/>
        </authorList>
    </citation>
    <scope>NUCLEOTIDE SEQUENCE</scope>
    <source>
        <strain evidence="1">CBS 247.69</strain>
    </source>
</reference>
<accession>A0A9P6CF18</accession>
<dbReference type="SUPFAM" id="SSF56672">
    <property type="entry name" value="DNA/RNA polymerases"/>
    <property type="match status" value="1"/>
</dbReference>
<dbReference type="OrthoDB" id="198652at2759"/>
<protein>
    <submittedName>
        <fullName evidence="1">Uncharacterized protein</fullName>
    </submittedName>
</protein>
<evidence type="ECO:0000313" key="2">
    <source>
        <dbReference type="Proteomes" id="UP000807353"/>
    </source>
</evidence>
<dbReference type="InterPro" id="IPR043502">
    <property type="entry name" value="DNA/RNA_pol_sf"/>
</dbReference>